<sequence length="449" mass="49548">MIVAQFPVTFLASTVNCFGRFCTRDTNSEAIVAETISSPVIRQWIADFVAETLRTDTLEQVVSRLDNAIIARIPELADRDMRRDLAASTRAHAFEVLSTLTQDNADYPIPAEAHAFARTIAHRGYDLRVLLRIYHVGQEAVIDYMSDVIDQRRLPQDIERSVLIRLFDRSTRWVSTCVETLTDTYMTERERGLRAELNQRSEIVRALLDGSELDIESASTRLGYRLGGRHLALVLWTDEDPVALARTDGPGDIADALDRVVGRCATALGSSSVLTVPSGSRALWAWLAVGDDTVALPAEEWPVEAPVRVAVGISAAHLPGFGRSHREAVAARQVAERAHTALPRVVDYREVEVAYLTGLDEGAMRALIARELGVLAAPDTHSARLRETLHAYLRARRSPDAAAKTLGVHKNTVRYRLQRIEELLGHPVDQPGPRLEIALDCVAVYGVSG</sequence>
<protein>
    <submittedName>
        <fullName evidence="5">Uncharacterized protein</fullName>
    </submittedName>
</protein>
<evidence type="ECO:0000259" key="4">
    <source>
        <dbReference type="Pfam" id="PF17853"/>
    </source>
</evidence>
<gene>
    <name evidence="5" type="ORF">HLB23_26735</name>
</gene>
<organism evidence="5 6">
    <name type="scientific">Nocardia uniformis</name>
    <dbReference type="NCBI Taxonomy" id="53432"/>
    <lineage>
        <taxon>Bacteria</taxon>
        <taxon>Bacillati</taxon>
        <taxon>Actinomycetota</taxon>
        <taxon>Actinomycetes</taxon>
        <taxon>Mycobacteriales</taxon>
        <taxon>Nocardiaceae</taxon>
        <taxon>Nocardia</taxon>
    </lineage>
</organism>
<dbReference type="AlphaFoldDB" id="A0A849CDX5"/>
<keyword evidence="6" id="KW-1185">Reference proteome</keyword>
<accession>A0A849CDX5</accession>
<comment type="similarity">
    <text evidence="1">Belongs to the CdaR family.</text>
</comment>
<dbReference type="Pfam" id="PF13556">
    <property type="entry name" value="HTH_30"/>
    <property type="match status" value="1"/>
</dbReference>
<feature type="domain" description="CdaR GGDEF-like" evidence="4">
    <location>
        <begin position="212"/>
        <end position="334"/>
    </location>
</feature>
<dbReference type="Proteomes" id="UP000586827">
    <property type="component" value="Unassembled WGS sequence"/>
</dbReference>
<dbReference type="EMBL" id="JABELX010000010">
    <property type="protein sequence ID" value="NNH73409.1"/>
    <property type="molecule type" value="Genomic_DNA"/>
</dbReference>
<dbReference type="Pfam" id="PF17853">
    <property type="entry name" value="GGDEF_2"/>
    <property type="match status" value="1"/>
</dbReference>
<dbReference type="InterPro" id="IPR025736">
    <property type="entry name" value="PucR_C-HTH_dom"/>
</dbReference>
<evidence type="ECO:0000313" key="5">
    <source>
        <dbReference type="EMBL" id="NNH73409.1"/>
    </source>
</evidence>
<evidence type="ECO:0000259" key="2">
    <source>
        <dbReference type="Pfam" id="PF13556"/>
    </source>
</evidence>
<dbReference type="InterPro" id="IPR041522">
    <property type="entry name" value="CdaR_GGDEF"/>
</dbReference>
<evidence type="ECO:0000313" key="6">
    <source>
        <dbReference type="Proteomes" id="UP000586827"/>
    </source>
</evidence>
<proteinExistence type="inferred from homology"/>
<dbReference type="InterPro" id="IPR051448">
    <property type="entry name" value="CdaR-like_regulators"/>
</dbReference>
<dbReference type="PANTHER" id="PTHR33744:SF1">
    <property type="entry name" value="DNA-BINDING TRANSCRIPTIONAL ACTIVATOR ADER"/>
    <property type="match status" value="1"/>
</dbReference>
<evidence type="ECO:0000259" key="3">
    <source>
        <dbReference type="Pfam" id="PF14361"/>
    </source>
</evidence>
<feature type="domain" description="PucR C-terminal helix-turn-helix" evidence="2">
    <location>
        <begin position="385"/>
        <end position="441"/>
    </location>
</feature>
<dbReference type="Pfam" id="PF14361">
    <property type="entry name" value="RsbRD_N"/>
    <property type="match status" value="1"/>
</dbReference>
<reference evidence="5 6" key="1">
    <citation type="submission" date="2020-05" db="EMBL/GenBank/DDBJ databases">
        <title>MicrobeNet Type strains.</title>
        <authorList>
            <person name="Nicholson A.C."/>
        </authorList>
    </citation>
    <scope>NUCLEOTIDE SEQUENCE [LARGE SCALE GENOMIC DNA]</scope>
    <source>
        <strain evidence="5 6">JCM 3224</strain>
    </source>
</reference>
<dbReference type="Gene3D" id="1.10.10.2840">
    <property type="entry name" value="PucR C-terminal helix-turn-helix domain"/>
    <property type="match status" value="1"/>
</dbReference>
<evidence type="ECO:0000256" key="1">
    <source>
        <dbReference type="ARBA" id="ARBA00006754"/>
    </source>
</evidence>
<comment type="caution">
    <text evidence="5">The sequence shown here is derived from an EMBL/GenBank/DDBJ whole genome shotgun (WGS) entry which is preliminary data.</text>
</comment>
<dbReference type="InterPro" id="IPR025751">
    <property type="entry name" value="RsbRD_N_dom"/>
</dbReference>
<dbReference type="InterPro" id="IPR042070">
    <property type="entry name" value="PucR_C-HTH_sf"/>
</dbReference>
<feature type="domain" description="RsbT co-antagonist protein RsbRD N-terminal" evidence="3">
    <location>
        <begin position="60"/>
        <end position="200"/>
    </location>
</feature>
<name>A0A849CDX5_9NOCA</name>
<dbReference type="PANTHER" id="PTHR33744">
    <property type="entry name" value="CARBOHYDRATE DIACID REGULATOR"/>
    <property type="match status" value="1"/>
</dbReference>